<organism evidence="1">
    <name type="scientific">Anguilla anguilla</name>
    <name type="common">European freshwater eel</name>
    <name type="synonym">Muraena anguilla</name>
    <dbReference type="NCBI Taxonomy" id="7936"/>
    <lineage>
        <taxon>Eukaryota</taxon>
        <taxon>Metazoa</taxon>
        <taxon>Chordata</taxon>
        <taxon>Craniata</taxon>
        <taxon>Vertebrata</taxon>
        <taxon>Euteleostomi</taxon>
        <taxon>Actinopterygii</taxon>
        <taxon>Neopterygii</taxon>
        <taxon>Teleostei</taxon>
        <taxon>Anguilliformes</taxon>
        <taxon>Anguillidae</taxon>
        <taxon>Anguilla</taxon>
    </lineage>
</organism>
<accession>A0A0E9XZX5</accession>
<reference evidence="1" key="2">
    <citation type="journal article" date="2015" name="Fish Shellfish Immunol.">
        <title>Early steps in the European eel (Anguilla anguilla)-Vibrio vulnificus interaction in the gills: Role of the RtxA13 toxin.</title>
        <authorList>
            <person name="Callol A."/>
            <person name="Pajuelo D."/>
            <person name="Ebbesson L."/>
            <person name="Teles M."/>
            <person name="MacKenzie S."/>
            <person name="Amaro C."/>
        </authorList>
    </citation>
    <scope>NUCLEOTIDE SEQUENCE</scope>
</reference>
<dbReference type="AlphaFoldDB" id="A0A0E9XZX5"/>
<reference evidence="1" key="1">
    <citation type="submission" date="2014-11" db="EMBL/GenBank/DDBJ databases">
        <authorList>
            <person name="Amaro Gonzalez C."/>
        </authorList>
    </citation>
    <scope>NUCLEOTIDE SEQUENCE</scope>
</reference>
<dbReference type="EMBL" id="GBXM01000596">
    <property type="protein sequence ID" value="JAI07982.1"/>
    <property type="molecule type" value="Transcribed_RNA"/>
</dbReference>
<evidence type="ECO:0000313" key="1">
    <source>
        <dbReference type="EMBL" id="JAI07982.1"/>
    </source>
</evidence>
<protein>
    <submittedName>
        <fullName evidence="1">Uncharacterized protein</fullName>
    </submittedName>
</protein>
<sequence>MCRKFNKILTEVFENKLTYCEYHQTHFVFQRVTRCTSYQSQSHISCIPFPL</sequence>
<proteinExistence type="predicted"/>
<name>A0A0E9XZX5_ANGAN</name>